<comment type="similarity">
    <text evidence="10">In the N-terminal section; belongs to the flavodoxin family.</text>
</comment>
<dbReference type="GO" id="GO:0005829">
    <property type="term" value="C:cytosol"/>
    <property type="evidence" value="ECO:0007669"/>
    <property type="project" value="TreeGrafter"/>
</dbReference>
<evidence type="ECO:0000256" key="1">
    <source>
        <dbReference type="ARBA" id="ARBA00001917"/>
    </source>
</evidence>
<sequence>MSVKKIAILYGSETGNAHEFASVLSYKLHRLHFPHTLLSFGNYAPRDLLECRYLFVISSTTGQGELPRNVKENATGQSKDTLWTFLKKKNLPEDFLSHVRVTMLGLGDSSYPKFNYAIRKLHKRVVDQLGAKEIFPRLEGDELGLTGSNGGTGTGVEAVYFEYEKRALKYLVSKFPDRKMQGKLIKREPLADDVFMKPEFKLQVRQSKIVNCSPIFKGDPSIKVGKVCENTRLTHQEHFQDVRQFVFESDSESYEPGDTVALYPNNRDDDVNAFFELQPHWLQIADKPLEIEGTWADHDGGVVAPLTLRNVLKYHCEITGIPRKTFFMKIWMFATDKAALDGSEEQLIQQRDKLRQFAVDEDMDDLYDYCNRPRRSLLEVLRDFPSISLPWEYVLSYLPLIKPRLFSISSEPSNPNIELTVAIVKYKTILRKIRRGLCTDYLQSLQKGDTVRYKLQKNSLLKASMQSSPVILISPGVGLAPMMSLLKADFFQDVNLFFGNRVKERDFLYRDVLESWNKVGKIALHTCFSRDPLHSPNAKYVQDVLWQKGEILADLILKKNAIVYICGSSGKMPVQVRLTILEILKKWGEIATDGEVEAYLKDMERENRYLQETW</sequence>
<gene>
    <name evidence="10" type="primary">TAH18</name>
    <name evidence="13" type="ORF">LANO_0E06634G</name>
</gene>
<dbReference type="GO" id="GO:0016651">
    <property type="term" value="F:oxidoreductase activity, acting on NAD(P)H"/>
    <property type="evidence" value="ECO:0007669"/>
    <property type="project" value="UniProtKB-UniRule"/>
</dbReference>
<comment type="catalytic activity">
    <reaction evidence="10">
        <text>2 oxidized [2Fe-2S]-[protein] + NADPH = 2 reduced [2Fe-2S]-[protein] + NADP(+) + H(+)</text>
        <dbReference type="Rhea" id="RHEA:67716"/>
        <dbReference type="Rhea" id="RHEA-COMP:17327"/>
        <dbReference type="Rhea" id="RHEA-COMP:17328"/>
        <dbReference type="ChEBI" id="CHEBI:15378"/>
        <dbReference type="ChEBI" id="CHEBI:33737"/>
        <dbReference type="ChEBI" id="CHEBI:33738"/>
        <dbReference type="ChEBI" id="CHEBI:57783"/>
        <dbReference type="ChEBI" id="CHEBI:58349"/>
    </reaction>
</comment>
<feature type="binding site" evidence="10">
    <location>
        <position position="374"/>
    </location>
    <ligand>
        <name>FAD</name>
        <dbReference type="ChEBI" id="CHEBI:57692"/>
    </ligand>
</feature>
<evidence type="ECO:0000256" key="7">
    <source>
        <dbReference type="ARBA" id="ARBA00022857"/>
    </source>
</evidence>
<dbReference type="InterPro" id="IPR001094">
    <property type="entry name" value="Flavdoxin-like"/>
</dbReference>
<evidence type="ECO:0000313" key="13">
    <source>
        <dbReference type="EMBL" id="SCU94393.1"/>
    </source>
</evidence>
<keyword evidence="5 10" id="KW-0288">FMN</keyword>
<dbReference type="EMBL" id="LT598451">
    <property type="protein sequence ID" value="SCU94393.1"/>
    <property type="molecule type" value="Genomic_DNA"/>
</dbReference>
<feature type="binding site" evidence="10">
    <location>
        <begin position="106"/>
        <end position="115"/>
    </location>
    <ligand>
        <name>FMN</name>
        <dbReference type="ChEBI" id="CHEBI:58210"/>
    </ligand>
</feature>
<evidence type="ECO:0000256" key="10">
    <source>
        <dbReference type="HAMAP-Rule" id="MF_03178"/>
    </source>
</evidence>
<evidence type="ECO:0000259" key="12">
    <source>
        <dbReference type="PROSITE" id="PS51384"/>
    </source>
</evidence>
<feature type="binding site" evidence="10">
    <location>
        <begin position="538"/>
        <end position="542"/>
    </location>
    <ligand>
        <name>NADP(+)</name>
        <dbReference type="ChEBI" id="CHEBI:58349"/>
    </ligand>
</feature>
<dbReference type="GO" id="GO:0010181">
    <property type="term" value="F:FMN binding"/>
    <property type="evidence" value="ECO:0007669"/>
    <property type="project" value="UniProtKB-UniRule"/>
</dbReference>
<dbReference type="FunFam" id="3.40.50.360:FF:000056">
    <property type="entry name" value="NADPH-dependent diflavin oxidoreductase 1"/>
    <property type="match status" value="1"/>
</dbReference>
<dbReference type="PRINTS" id="PR00369">
    <property type="entry name" value="FLAVODOXIN"/>
</dbReference>
<keyword evidence="9 10" id="KW-0496">Mitochondrion</keyword>
<dbReference type="GO" id="GO:0160246">
    <property type="term" value="F:NADPH-iron-sulfur [2Fe-2S] protein oxidoreductase activity"/>
    <property type="evidence" value="ECO:0007669"/>
    <property type="project" value="InterPro"/>
</dbReference>
<evidence type="ECO:0000313" key="14">
    <source>
        <dbReference type="Proteomes" id="UP000189911"/>
    </source>
</evidence>
<dbReference type="InterPro" id="IPR028879">
    <property type="entry name" value="NDOR1"/>
</dbReference>
<feature type="binding site" evidence="10">
    <location>
        <begin position="404"/>
        <end position="407"/>
    </location>
    <ligand>
        <name>FAD</name>
        <dbReference type="ChEBI" id="CHEBI:57692"/>
    </ligand>
</feature>
<dbReference type="Pfam" id="PF00258">
    <property type="entry name" value="Flavodoxin_1"/>
    <property type="match status" value="1"/>
</dbReference>
<feature type="binding site" evidence="10">
    <location>
        <position position="614"/>
    </location>
    <ligand>
        <name>FAD</name>
        <dbReference type="ChEBI" id="CHEBI:57692"/>
    </ligand>
</feature>
<feature type="binding site" evidence="10">
    <location>
        <begin position="12"/>
        <end position="17"/>
    </location>
    <ligand>
        <name>FMN</name>
        <dbReference type="ChEBI" id="CHEBI:58210"/>
    </ligand>
</feature>
<feature type="binding site" evidence="10">
    <location>
        <position position="142"/>
    </location>
    <ligand>
        <name>FMN</name>
        <dbReference type="ChEBI" id="CHEBI:58210"/>
    </ligand>
</feature>
<feature type="domain" description="FAD-binding FR-type" evidence="12">
    <location>
        <begin position="220"/>
        <end position="464"/>
    </location>
</feature>
<accession>A0A1G4JUC7</accession>
<dbReference type="InterPro" id="IPR029039">
    <property type="entry name" value="Flavoprotein-like_sf"/>
</dbReference>
<keyword evidence="7 10" id="KW-0521">NADP</keyword>
<feature type="binding site" evidence="10">
    <location>
        <begin position="529"/>
        <end position="530"/>
    </location>
    <ligand>
        <name>NADP(+)</name>
        <dbReference type="ChEBI" id="CHEBI:58349"/>
    </ligand>
</feature>
<comment type="cofactor">
    <cofactor evidence="1 10">
        <name>FMN</name>
        <dbReference type="ChEBI" id="CHEBI:58210"/>
    </cofactor>
</comment>
<evidence type="ECO:0000259" key="11">
    <source>
        <dbReference type="PROSITE" id="PS50902"/>
    </source>
</evidence>
<dbReference type="InterPro" id="IPR003097">
    <property type="entry name" value="CysJ-like_FAD-binding"/>
</dbReference>
<dbReference type="InterPro" id="IPR023173">
    <property type="entry name" value="NADPH_Cyt_P450_Rdtase_alpha"/>
</dbReference>
<dbReference type="OrthoDB" id="1856718at2759"/>
<keyword evidence="6 10" id="KW-0274">FAD</keyword>
<dbReference type="Gene3D" id="3.40.50.80">
    <property type="entry name" value="Nucleotide-binding domain of ferredoxin-NADP reductase (FNR) module"/>
    <property type="match status" value="1"/>
</dbReference>
<dbReference type="InterPro" id="IPR017927">
    <property type="entry name" value="FAD-bd_FR_type"/>
</dbReference>
<dbReference type="Pfam" id="PF00667">
    <property type="entry name" value="FAD_binding_1"/>
    <property type="match status" value="1"/>
</dbReference>
<comment type="cofactor">
    <cofactor evidence="2 10">
        <name>FAD</name>
        <dbReference type="ChEBI" id="CHEBI:57692"/>
    </cofactor>
</comment>
<keyword evidence="3 10" id="KW-0963">Cytoplasm</keyword>
<organism evidence="13 14">
    <name type="scientific">Lachancea nothofagi CBS 11611</name>
    <dbReference type="NCBI Taxonomy" id="1266666"/>
    <lineage>
        <taxon>Eukaryota</taxon>
        <taxon>Fungi</taxon>
        <taxon>Dikarya</taxon>
        <taxon>Ascomycota</taxon>
        <taxon>Saccharomycotina</taxon>
        <taxon>Saccharomycetes</taxon>
        <taxon>Saccharomycetales</taxon>
        <taxon>Saccharomycetaceae</taxon>
        <taxon>Lachancea</taxon>
    </lineage>
</organism>
<feature type="binding site" evidence="10">
    <location>
        <begin position="59"/>
        <end position="62"/>
    </location>
    <ligand>
        <name>FMN</name>
        <dbReference type="ChEBI" id="CHEBI:58210"/>
    </ligand>
</feature>
<dbReference type="Pfam" id="PF00175">
    <property type="entry name" value="NAD_binding_1"/>
    <property type="match status" value="1"/>
</dbReference>
<dbReference type="InterPro" id="IPR008254">
    <property type="entry name" value="Flavodoxin/NO_synth"/>
</dbReference>
<evidence type="ECO:0000256" key="3">
    <source>
        <dbReference type="ARBA" id="ARBA00022490"/>
    </source>
</evidence>
<dbReference type="InterPro" id="IPR017938">
    <property type="entry name" value="Riboflavin_synthase-like_b-brl"/>
</dbReference>
<dbReference type="EC" id="1.18.1.-" evidence="10"/>
<dbReference type="GO" id="GO:0050660">
    <property type="term" value="F:flavin adenine dinucleotide binding"/>
    <property type="evidence" value="ECO:0007669"/>
    <property type="project" value="UniProtKB-UniRule"/>
</dbReference>
<comment type="similarity">
    <text evidence="10">In the C-terminal section; belongs to the flavoprotein pyridine nucleotide cytochrome reductase family.</text>
</comment>
<keyword evidence="14" id="KW-1185">Reference proteome</keyword>
<evidence type="ECO:0000256" key="9">
    <source>
        <dbReference type="ARBA" id="ARBA00023128"/>
    </source>
</evidence>
<feature type="domain" description="Flavodoxin-like" evidence="11">
    <location>
        <begin position="6"/>
        <end position="168"/>
    </location>
</feature>
<dbReference type="InterPro" id="IPR001709">
    <property type="entry name" value="Flavoprot_Pyr_Nucl_cyt_Rdtase"/>
</dbReference>
<evidence type="ECO:0000256" key="4">
    <source>
        <dbReference type="ARBA" id="ARBA00022630"/>
    </source>
</evidence>
<evidence type="ECO:0000256" key="6">
    <source>
        <dbReference type="ARBA" id="ARBA00022827"/>
    </source>
</evidence>
<comment type="similarity">
    <text evidence="10">Belongs to the NADPH-dependent diflavin oxidoreductase NDOR1 family.</text>
</comment>
<dbReference type="AlphaFoldDB" id="A0A1G4JUC7"/>
<keyword evidence="4 10" id="KW-0285">Flavoprotein</keyword>
<dbReference type="PROSITE" id="PS50902">
    <property type="entry name" value="FLAVODOXIN_LIKE"/>
    <property type="match status" value="1"/>
</dbReference>
<dbReference type="Proteomes" id="UP000189911">
    <property type="component" value="Chromosome E"/>
</dbReference>
<name>A0A1G4JUC7_9SACH</name>
<evidence type="ECO:0000256" key="5">
    <source>
        <dbReference type="ARBA" id="ARBA00022643"/>
    </source>
</evidence>
<dbReference type="GO" id="GO:0016226">
    <property type="term" value="P:iron-sulfur cluster assembly"/>
    <property type="evidence" value="ECO:0007669"/>
    <property type="project" value="UniProtKB-UniRule"/>
</dbReference>
<dbReference type="GO" id="GO:0005739">
    <property type="term" value="C:mitochondrion"/>
    <property type="evidence" value="ECO:0007669"/>
    <property type="project" value="UniProtKB-SubCell"/>
</dbReference>
<dbReference type="GO" id="GO:0050661">
    <property type="term" value="F:NADP binding"/>
    <property type="evidence" value="ECO:0007669"/>
    <property type="project" value="UniProtKB-UniRule"/>
</dbReference>
<feature type="binding site" evidence="10">
    <location>
        <begin position="436"/>
        <end position="439"/>
    </location>
    <ligand>
        <name>FAD</name>
        <dbReference type="ChEBI" id="CHEBI:57692"/>
    </ligand>
</feature>
<comment type="subcellular location">
    <subcellularLocation>
        <location evidence="10">Cytoplasm</location>
    </subcellularLocation>
    <subcellularLocation>
        <location evidence="10">Mitochondrion</location>
    </subcellularLocation>
    <text evidence="10">Relocalizes to mitochondria after H(2)O(2) exposure.</text>
</comment>
<dbReference type="PROSITE" id="PS51384">
    <property type="entry name" value="FAD_FR"/>
    <property type="match status" value="1"/>
</dbReference>
<comment type="subunit">
    <text evidence="10">Interacts with DRE2; as part of the cytosolic iron-sulfur (Fe-S) protein assembly (CIA) machinery.</text>
</comment>
<dbReference type="Gene3D" id="2.40.30.10">
    <property type="entry name" value="Translation factors"/>
    <property type="match status" value="1"/>
</dbReference>
<dbReference type="PANTHER" id="PTHR19384:SF10">
    <property type="entry name" value="NADPH-DEPENDENT DIFLAVIN OXIDOREDUCTASE 1"/>
    <property type="match status" value="1"/>
</dbReference>
<keyword evidence="8 10" id="KW-0560">Oxidoreductase</keyword>
<protein>
    <recommendedName>
        <fullName evidence="10">NADPH-dependent diflavin oxidoreductase 1</fullName>
        <ecNumber evidence="10">1.18.1.-</ecNumber>
    </recommendedName>
    <alternativeName>
        <fullName evidence="10">NADPH-dependent FMN and FAD-containing oxidoreductase</fullName>
    </alternativeName>
</protein>
<dbReference type="HAMAP" id="MF_03178">
    <property type="entry name" value="NDOR1"/>
    <property type="match status" value="1"/>
</dbReference>
<evidence type="ECO:0000256" key="8">
    <source>
        <dbReference type="ARBA" id="ARBA00023002"/>
    </source>
</evidence>
<dbReference type="Gene3D" id="1.20.990.10">
    <property type="entry name" value="NADPH-cytochrome p450 Reductase, Chain A, domain 3"/>
    <property type="match status" value="1"/>
</dbReference>
<proteinExistence type="inferred from homology"/>
<comment type="function">
    <text evidence="10">NADPH-dependent reductase which is a central component of the cytosolic iron-sulfur (Fe-S) protein assembly (CIA) machinery. Transfers electrons from NADPH via its FAD and FMN prosthetic groups to the [2Fe-2S] cluster of DRE2, another key component of the CIA machinery. In turn, this reduced cluster provides electrons for assembly of cytosolic iron-sulfur cluster proteins. Positively controls H(2)O(2)-induced cell death.</text>
</comment>
<dbReference type="SUPFAM" id="SSF52218">
    <property type="entry name" value="Flavoproteins"/>
    <property type="match status" value="1"/>
</dbReference>
<evidence type="ECO:0000256" key="2">
    <source>
        <dbReference type="ARBA" id="ARBA00001974"/>
    </source>
</evidence>
<dbReference type="SUPFAM" id="SSF52343">
    <property type="entry name" value="Ferredoxin reductase-like, C-terminal NADP-linked domain"/>
    <property type="match status" value="1"/>
</dbReference>
<dbReference type="SUPFAM" id="SSF63380">
    <property type="entry name" value="Riboflavin synthase domain-like"/>
    <property type="match status" value="1"/>
</dbReference>
<dbReference type="InterPro" id="IPR039261">
    <property type="entry name" value="FNR_nucleotide-bd"/>
</dbReference>
<dbReference type="PRINTS" id="PR00371">
    <property type="entry name" value="FPNCR"/>
</dbReference>
<dbReference type="Gene3D" id="3.40.50.360">
    <property type="match status" value="1"/>
</dbReference>
<reference evidence="14" key="1">
    <citation type="submission" date="2016-03" db="EMBL/GenBank/DDBJ databases">
        <authorList>
            <person name="Devillers Hugo."/>
        </authorList>
    </citation>
    <scope>NUCLEOTIDE SEQUENCE [LARGE SCALE GENOMIC DNA]</scope>
</reference>
<dbReference type="InterPro" id="IPR001433">
    <property type="entry name" value="OxRdtase_FAD/NAD-bd"/>
</dbReference>
<dbReference type="PANTHER" id="PTHR19384">
    <property type="entry name" value="NITRIC OXIDE SYNTHASE-RELATED"/>
    <property type="match status" value="1"/>
</dbReference>
<comment type="caution">
    <text evidence="10">Lacks conserved residue(s) required for the propagation of feature annotation.</text>
</comment>